<dbReference type="InterPro" id="IPR036291">
    <property type="entry name" value="NAD(P)-bd_dom_sf"/>
</dbReference>
<evidence type="ECO:0000313" key="2">
    <source>
        <dbReference type="EMBL" id="KAG5671785.1"/>
    </source>
</evidence>
<dbReference type="SUPFAM" id="SSF51735">
    <property type="entry name" value="NAD(P)-binding Rossmann-fold domains"/>
    <property type="match status" value="1"/>
</dbReference>
<keyword evidence="3" id="KW-1185">Reference proteome</keyword>
<keyword evidence="1" id="KW-0560">Oxidoreductase</keyword>
<name>A0A9J6BPI8_POLVA</name>
<dbReference type="Proteomes" id="UP001107558">
    <property type="component" value="Chromosome 3"/>
</dbReference>
<dbReference type="PANTHER" id="PTHR43157:SF31">
    <property type="entry name" value="PHOSPHATIDYLINOSITOL-GLYCAN BIOSYNTHESIS CLASS F PROTEIN"/>
    <property type="match status" value="1"/>
</dbReference>
<sequence length="129" mass="14700">MYVNDNAQIKDKIVIITGSNTGIGKATALQLAKRGGKIYFACRSKERGIKALNEIKEQSGNENLHFLKLDLNSLESVREFAKKFHELENRLDILINNAAVLMPPTEQTVDGFEKIKKIYQSRHLKSFFF</sequence>
<accession>A0A9J6BPI8</accession>
<dbReference type="PRINTS" id="PR00081">
    <property type="entry name" value="GDHRDH"/>
</dbReference>
<dbReference type="GO" id="GO:0016491">
    <property type="term" value="F:oxidoreductase activity"/>
    <property type="evidence" value="ECO:0007669"/>
    <property type="project" value="UniProtKB-KW"/>
</dbReference>
<dbReference type="EMBL" id="JADBJN010000003">
    <property type="protein sequence ID" value="KAG5671785.1"/>
    <property type="molecule type" value="Genomic_DNA"/>
</dbReference>
<comment type="caution">
    <text evidence="2">The sequence shown here is derived from an EMBL/GenBank/DDBJ whole genome shotgun (WGS) entry which is preliminary data.</text>
</comment>
<evidence type="ECO:0000313" key="3">
    <source>
        <dbReference type="Proteomes" id="UP001107558"/>
    </source>
</evidence>
<dbReference type="AlphaFoldDB" id="A0A9J6BPI8"/>
<proteinExistence type="predicted"/>
<dbReference type="OrthoDB" id="191139at2759"/>
<dbReference type="PANTHER" id="PTHR43157">
    <property type="entry name" value="PHOSPHATIDYLINOSITOL-GLYCAN BIOSYNTHESIS CLASS F PROTEIN-RELATED"/>
    <property type="match status" value="1"/>
</dbReference>
<reference evidence="2" key="1">
    <citation type="submission" date="2021-03" db="EMBL/GenBank/DDBJ databases">
        <title>Chromosome level genome of the anhydrobiotic midge Polypedilum vanderplanki.</title>
        <authorList>
            <person name="Yoshida Y."/>
            <person name="Kikawada T."/>
            <person name="Gusev O."/>
        </authorList>
    </citation>
    <scope>NUCLEOTIDE SEQUENCE</scope>
    <source>
        <strain evidence="2">NIAS01</strain>
        <tissue evidence="2">Whole body or cell culture</tissue>
    </source>
</reference>
<dbReference type="InterPro" id="IPR002347">
    <property type="entry name" value="SDR_fam"/>
</dbReference>
<dbReference type="Pfam" id="PF00106">
    <property type="entry name" value="adh_short"/>
    <property type="match status" value="1"/>
</dbReference>
<evidence type="ECO:0000256" key="1">
    <source>
        <dbReference type="ARBA" id="ARBA00023002"/>
    </source>
</evidence>
<gene>
    <name evidence="2" type="ORF">PVAND_001961</name>
</gene>
<organism evidence="2 3">
    <name type="scientific">Polypedilum vanderplanki</name>
    <name type="common">Sleeping chironomid midge</name>
    <dbReference type="NCBI Taxonomy" id="319348"/>
    <lineage>
        <taxon>Eukaryota</taxon>
        <taxon>Metazoa</taxon>
        <taxon>Ecdysozoa</taxon>
        <taxon>Arthropoda</taxon>
        <taxon>Hexapoda</taxon>
        <taxon>Insecta</taxon>
        <taxon>Pterygota</taxon>
        <taxon>Neoptera</taxon>
        <taxon>Endopterygota</taxon>
        <taxon>Diptera</taxon>
        <taxon>Nematocera</taxon>
        <taxon>Chironomoidea</taxon>
        <taxon>Chironomidae</taxon>
        <taxon>Chironominae</taxon>
        <taxon>Polypedilum</taxon>
        <taxon>Polypedilum</taxon>
    </lineage>
</organism>
<dbReference type="Gene3D" id="3.40.50.720">
    <property type="entry name" value="NAD(P)-binding Rossmann-like Domain"/>
    <property type="match status" value="1"/>
</dbReference>
<protein>
    <submittedName>
        <fullName evidence="2">Uncharacterized protein</fullName>
    </submittedName>
</protein>